<dbReference type="EMBL" id="FQXV01000003">
    <property type="protein sequence ID" value="SHH85244.1"/>
    <property type="molecule type" value="Genomic_DNA"/>
</dbReference>
<feature type="domain" description="4Fe-4S ferredoxin-type" evidence="4">
    <location>
        <begin position="331"/>
        <end position="363"/>
    </location>
</feature>
<evidence type="ECO:0000313" key="6">
    <source>
        <dbReference type="Proteomes" id="UP000183995"/>
    </source>
</evidence>
<evidence type="ECO:0000313" key="5">
    <source>
        <dbReference type="EMBL" id="SHH85244.1"/>
    </source>
</evidence>
<dbReference type="GO" id="GO:0051536">
    <property type="term" value="F:iron-sulfur cluster binding"/>
    <property type="evidence" value="ECO:0007669"/>
    <property type="project" value="UniProtKB-KW"/>
</dbReference>
<name>A0A1M5WDE3_9FIRM</name>
<evidence type="ECO:0000256" key="3">
    <source>
        <dbReference type="ARBA" id="ARBA00023014"/>
    </source>
</evidence>
<dbReference type="Gene3D" id="3.20.20.100">
    <property type="entry name" value="NADP-dependent oxidoreductase domain"/>
    <property type="match status" value="1"/>
</dbReference>
<dbReference type="AlphaFoldDB" id="A0A1M5WDE3"/>
<dbReference type="InterPro" id="IPR053135">
    <property type="entry name" value="AKR2_Oxidoreductase"/>
</dbReference>
<dbReference type="SUPFAM" id="SSF46548">
    <property type="entry name" value="alpha-helical ferredoxin"/>
    <property type="match status" value="1"/>
</dbReference>
<evidence type="ECO:0000259" key="4">
    <source>
        <dbReference type="PROSITE" id="PS51379"/>
    </source>
</evidence>
<dbReference type="Pfam" id="PF13187">
    <property type="entry name" value="Fer4_9"/>
    <property type="match status" value="1"/>
</dbReference>
<reference evidence="5 6" key="1">
    <citation type="submission" date="2016-11" db="EMBL/GenBank/DDBJ databases">
        <authorList>
            <person name="Jaros S."/>
            <person name="Januszkiewicz K."/>
            <person name="Wedrychowicz H."/>
        </authorList>
    </citation>
    <scope>NUCLEOTIDE SEQUENCE [LARGE SCALE GENOMIC DNA]</scope>
    <source>
        <strain evidence="5 6">DSM 10068</strain>
    </source>
</reference>
<keyword evidence="3" id="KW-0411">Iron-sulfur</keyword>
<proteinExistence type="predicted"/>
<dbReference type="PROSITE" id="PS00198">
    <property type="entry name" value="4FE4S_FER_1"/>
    <property type="match status" value="1"/>
</dbReference>
<dbReference type="STRING" id="1123282.SAMN02745823_01196"/>
<evidence type="ECO:0000256" key="2">
    <source>
        <dbReference type="ARBA" id="ARBA00023004"/>
    </source>
</evidence>
<dbReference type="OrthoDB" id="9773828at2"/>
<dbReference type="GO" id="GO:0046872">
    <property type="term" value="F:metal ion binding"/>
    <property type="evidence" value="ECO:0007669"/>
    <property type="project" value="UniProtKB-KW"/>
</dbReference>
<dbReference type="InterPro" id="IPR017896">
    <property type="entry name" value="4Fe4S_Fe-S-bd"/>
</dbReference>
<dbReference type="PANTHER" id="PTHR43312">
    <property type="entry name" value="D-THREO-ALDOSE 1-DEHYDROGENASE"/>
    <property type="match status" value="1"/>
</dbReference>
<gene>
    <name evidence="5" type="ORF">SAMN02745823_01196</name>
</gene>
<keyword evidence="2" id="KW-0408">Iron</keyword>
<organism evidence="5 6">
    <name type="scientific">Sporobacter termitidis DSM 10068</name>
    <dbReference type="NCBI Taxonomy" id="1123282"/>
    <lineage>
        <taxon>Bacteria</taxon>
        <taxon>Bacillati</taxon>
        <taxon>Bacillota</taxon>
        <taxon>Clostridia</taxon>
        <taxon>Eubacteriales</taxon>
        <taxon>Oscillospiraceae</taxon>
        <taxon>Sporobacter</taxon>
    </lineage>
</organism>
<protein>
    <recommendedName>
        <fullName evidence="4">4Fe-4S ferredoxin-type domain-containing protein</fullName>
    </recommendedName>
</protein>
<dbReference type="Pfam" id="PF00248">
    <property type="entry name" value="Aldo_ket_red"/>
    <property type="match status" value="1"/>
</dbReference>
<keyword evidence="6" id="KW-1185">Reference proteome</keyword>
<dbReference type="InterPro" id="IPR023210">
    <property type="entry name" value="NADP_OxRdtase_dom"/>
</dbReference>
<keyword evidence="1" id="KW-0479">Metal-binding</keyword>
<dbReference type="CDD" id="cd19096">
    <property type="entry name" value="AKR_Fe-S_oxidoreductase"/>
    <property type="match status" value="1"/>
</dbReference>
<dbReference type="PROSITE" id="PS51379">
    <property type="entry name" value="4FE4S_FER_2"/>
    <property type="match status" value="1"/>
</dbReference>
<dbReference type="InterPro" id="IPR017900">
    <property type="entry name" value="4Fe4S_Fe_S_CS"/>
</dbReference>
<accession>A0A1M5WDE3</accession>
<dbReference type="RefSeq" id="WP_073076751.1">
    <property type="nucleotide sequence ID" value="NZ_FQXV01000003.1"/>
</dbReference>
<dbReference type="InterPro" id="IPR036812">
    <property type="entry name" value="NAD(P)_OxRdtase_dom_sf"/>
</dbReference>
<sequence>MDKSTWERLGIETSRLGYGCMRFPVKENGEIDEGPASELLDRAYAVGITYYDTAYFYHDGKSEEFMARCLSKYPRESYTIATKLPVMMAKTRDNAEKIFNEQLGRLKTDYIDFYLLHGLDMEAFRLAVDQGIVDYCEELKKAGKIKYFGFSFHDAYASFEEILNYRQWDFCQIQLNYMDTEEQAGLKGYYLAEKLGVPLVIMEPVKGGSLAMLPESIAEEFIRVRPRATLASWAMHWIGSLSNAKVVLSGMTVMEQLEDNIRTFTNFKPLVEEELKAIRKVREKVRQRVKNGCTGCRYCMPCPTGVDIPANFSLWNKYGMYENKPDIAFWWTAMFDEKEKAKNCVKCGQCEEKCPQKLKIRDDLETLQKELDLVGAEMKK</sequence>
<dbReference type="PANTHER" id="PTHR43312:SF2">
    <property type="entry name" value="OXIDOREDUCTASE"/>
    <property type="match status" value="1"/>
</dbReference>
<evidence type="ECO:0000256" key="1">
    <source>
        <dbReference type="ARBA" id="ARBA00022723"/>
    </source>
</evidence>
<dbReference type="SUPFAM" id="SSF51430">
    <property type="entry name" value="NAD(P)-linked oxidoreductase"/>
    <property type="match status" value="1"/>
</dbReference>
<dbReference type="Proteomes" id="UP000183995">
    <property type="component" value="Unassembled WGS sequence"/>
</dbReference>